<protein>
    <submittedName>
        <fullName evidence="1">Uncharacterized protein</fullName>
    </submittedName>
</protein>
<dbReference type="AlphaFoldDB" id="A0A1F2WF62"/>
<evidence type="ECO:0000313" key="1">
    <source>
        <dbReference type="EMBL" id="OFW55461.1"/>
    </source>
</evidence>
<gene>
    <name evidence="1" type="ORF">A2Y75_09015</name>
</gene>
<dbReference type="Proteomes" id="UP000177876">
    <property type="component" value="Unassembled WGS sequence"/>
</dbReference>
<sequence>MSNTTQTLFAPTEEANHPVEVKCYSGFKHNERPLSFMLSGREFSVMDIEGSWFEEQKDSEARRACFRVRADDGDLYLLSCDENRDDWFLHRVWRLSRNRAFPAPSPAF</sequence>
<comment type="caution">
    <text evidence="1">The sequence shown here is derived from an EMBL/GenBank/DDBJ whole genome shotgun (WGS) entry which is preliminary data.</text>
</comment>
<dbReference type="EMBL" id="MELK01000053">
    <property type="protein sequence ID" value="OFW55461.1"/>
    <property type="molecule type" value="Genomic_DNA"/>
</dbReference>
<proteinExistence type="predicted"/>
<accession>A0A1F2WF62</accession>
<evidence type="ECO:0000313" key="2">
    <source>
        <dbReference type="Proteomes" id="UP000177876"/>
    </source>
</evidence>
<name>A0A1F2WF62_9ACTN</name>
<reference evidence="1 2" key="1">
    <citation type="journal article" date="2016" name="Nat. Commun.">
        <title>Thousands of microbial genomes shed light on interconnected biogeochemical processes in an aquifer system.</title>
        <authorList>
            <person name="Anantharaman K."/>
            <person name="Brown C.T."/>
            <person name="Hug L.A."/>
            <person name="Sharon I."/>
            <person name="Castelle C.J."/>
            <person name="Probst A.J."/>
            <person name="Thomas B.C."/>
            <person name="Singh A."/>
            <person name="Wilkins M.J."/>
            <person name="Karaoz U."/>
            <person name="Brodie E.L."/>
            <person name="Williams K.H."/>
            <person name="Hubbard S.S."/>
            <person name="Banfield J.F."/>
        </authorList>
    </citation>
    <scope>NUCLEOTIDE SEQUENCE [LARGE SCALE GENOMIC DNA]</scope>
</reference>
<organism evidence="1 2">
    <name type="scientific">Candidatus Solincola sediminis</name>
    <dbReference type="NCBI Taxonomy" id="1797199"/>
    <lineage>
        <taxon>Bacteria</taxon>
        <taxon>Bacillati</taxon>
        <taxon>Actinomycetota</taxon>
        <taxon>Candidatus Geothermincolia</taxon>
        <taxon>Candidatus Geothermincolales</taxon>
        <taxon>Candidatus Geothermincolaceae</taxon>
        <taxon>Candidatus Solincola</taxon>
    </lineage>
</organism>